<comment type="caution">
    <text evidence="10">The sequence shown here is derived from an EMBL/GenBank/DDBJ whole genome shotgun (WGS) entry which is preliminary data.</text>
</comment>
<evidence type="ECO:0000256" key="7">
    <source>
        <dbReference type="SAM" id="Coils"/>
    </source>
</evidence>
<dbReference type="InterPro" id="IPR047167">
    <property type="entry name" value="NFE2-like"/>
</dbReference>
<organism evidence="10 11">
    <name type="scientific">Menidia menidia</name>
    <name type="common">Atlantic silverside</name>
    <dbReference type="NCBI Taxonomy" id="238744"/>
    <lineage>
        <taxon>Eukaryota</taxon>
        <taxon>Metazoa</taxon>
        <taxon>Chordata</taxon>
        <taxon>Craniata</taxon>
        <taxon>Vertebrata</taxon>
        <taxon>Euteleostomi</taxon>
        <taxon>Actinopterygii</taxon>
        <taxon>Neopterygii</taxon>
        <taxon>Teleostei</taxon>
        <taxon>Neoteleostei</taxon>
        <taxon>Acanthomorphata</taxon>
        <taxon>Ovalentaria</taxon>
        <taxon>Atherinomorphae</taxon>
        <taxon>Atheriniformes</taxon>
        <taxon>Atherinopsidae</taxon>
        <taxon>Menidiinae</taxon>
        <taxon>Menidia</taxon>
    </lineage>
</organism>
<feature type="compositionally biased region" description="Basic residues" evidence="8">
    <location>
        <begin position="552"/>
        <end position="561"/>
    </location>
</feature>
<evidence type="ECO:0000256" key="8">
    <source>
        <dbReference type="SAM" id="MobiDB-lite"/>
    </source>
</evidence>
<keyword evidence="11" id="KW-1185">Reference proteome</keyword>
<keyword evidence="5" id="KW-0804">Transcription</keyword>
<evidence type="ECO:0000256" key="6">
    <source>
        <dbReference type="ARBA" id="ARBA00023242"/>
    </source>
</evidence>
<keyword evidence="7" id="KW-0175">Coiled coil</keyword>
<name>A0A8S4AUM9_9TELE</name>
<feature type="compositionally biased region" description="Polar residues" evidence="8">
    <location>
        <begin position="426"/>
        <end position="438"/>
    </location>
</feature>
<dbReference type="SMART" id="SM00338">
    <property type="entry name" value="BRLZ"/>
    <property type="match status" value="1"/>
</dbReference>
<evidence type="ECO:0000313" key="10">
    <source>
        <dbReference type="EMBL" id="CAG5898839.1"/>
    </source>
</evidence>
<evidence type="ECO:0000256" key="3">
    <source>
        <dbReference type="ARBA" id="ARBA00023125"/>
    </source>
</evidence>
<reference evidence="10" key="1">
    <citation type="submission" date="2021-05" db="EMBL/GenBank/DDBJ databases">
        <authorList>
            <person name="Tigano A."/>
        </authorList>
    </citation>
    <scope>NUCLEOTIDE SEQUENCE</scope>
</reference>
<feature type="region of interest" description="Disordered" evidence="8">
    <location>
        <begin position="425"/>
        <end position="491"/>
    </location>
</feature>
<feature type="region of interest" description="Disordered" evidence="8">
    <location>
        <begin position="1"/>
        <end position="53"/>
    </location>
</feature>
<dbReference type="OrthoDB" id="7458135at2759"/>
<evidence type="ECO:0000256" key="5">
    <source>
        <dbReference type="ARBA" id="ARBA00023163"/>
    </source>
</evidence>
<feature type="domain" description="BZIP" evidence="9">
    <location>
        <begin position="626"/>
        <end position="687"/>
    </location>
</feature>
<dbReference type="GO" id="GO:0000978">
    <property type="term" value="F:RNA polymerase II cis-regulatory region sequence-specific DNA binding"/>
    <property type="evidence" value="ECO:0007669"/>
    <property type="project" value="InterPro"/>
</dbReference>
<feature type="compositionally biased region" description="Basic and acidic residues" evidence="8">
    <location>
        <begin position="188"/>
        <end position="197"/>
    </location>
</feature>
<feature type="compositionally biased region" description="Low complexity" evidence="8">
    <location>
        <begin position="472"/>
        <end position="483"/>
    </location>
</feature>
<keyword evidence="2" id="KW-0805">Transcription regulation</keyword>
<dbReference type="EMBL" id="CAJRST010008890">
    <property type="protein sequence ID" value="CAG5898839.1"/>
    <property type="molecule type" value="Genomic_DNA"/>
</dbReference>
<keyword evidence="6" id="KW-0539">Nucleus</keyword>
<keyword evidence="4" id="KW-0010">Activator</keyword>
<dbReference type="InterPro" id="IPR004826">
    <property type="entry name" value="bZIP_Maf"/>
</dbReference>
<dbReference type="GO" id="GO:0005634">
    <property type="term" value="C:nucleus"/>
    <property type="evidence" value="ECO:0007669"/>
    <property type="project" value="TreeGrafter"/>
</dbReference>
<evidence type="ECO:0000256" key="2">
    <source>
        <dbReference type="ARBA" id="ARBA00023015"/>
    </source>
</evidence>
<dbReference type="InterPro" id="IPR004827">
    <property type="entry name" value="bZIP"/>
</dbReference>
<gene>
    <name evidence="10" type="ORF">MMEN_LOCUS9200</name>
</gene>
<dbReference type="Proteomes" id="UP000677803">
    <property type="component" value="Unassembled WGS sequence"/>
</dbReference>
<feature type="compositionally biased region" description="Pro residues" evidence="8">
    <location>
        <begin position="40"/>
        <end position="51"/>
    </location>
</feature>
<dbReference type="SUPFAM" id="SSF47454">
    <property type="entry name" value="A DNA-binding domain in eukaryotic transcription factors"/>
    <property type="match status" value="1"/>
</dbReference>
<keyword evidence="3" id="KW-0238">DNA-binding</keyword>
<dbReference type="InterPro" id="IPR008917">
    <property type="entry name" value="TF_DNA-bd_sf"/>
</dbReference>
<accession>A0A8S4AUM9</accession>
<dbReference type="PROSITE" id="PS50217">
    <property type="entry name" value="BZIP"/>
    <property type="match status" value="1"/>
</dbReference>
<evidence type="ECO:0000313" key="11">
    <source>
        <dbReference type="Proteomes" id="UP000677803"/>
    </source>
</evidence>
<dbReference type="PROSITE" id="PS00036">
    <property type="entry name" value="BZIP_BASIC"/>
    <property type="match status" value="1"/>
</dbReference>
<dbReference type="GO" id="GO:0000981">
    <property type="term" value="F:DNA-binding transcription factor activity, RNA polymerase II-specific"/>
    <property type="evidence" value="ECO:0007669"/>
    <property type="project" value="TreeGrafter"/>
</dbReference>
<protein>
    <submittedName>
        <fullName evidence="10">(Atlantic silverside) hypothetical protein</fullName>
    </submittedName>
</protein>
<dbReference type="Pfam" id="PF03131">
    <property type="entry name" value="bZIP_Maf"/>
    <property type="match status" value="1"/>
</dbReference>
<proteinExistence type="inferred from homology"/>
<feature type="coiled-coil region" evidence="7">
    <location>
        <begin position="642"/>
        <end position="676"/>
    </location>
</feature>
<sequence>MKEEGRRTKRKAGVWAHQKPCTAGALGPGGAEEPHSDPTPAGPPAGVPPGSPAGVCLALRDAGGGADTSTRDGLPLEFECWRAEAMLQLEKDLSAVLLTLCGLRGLDFPLPFFWHEQIQASGKTRPPFPRAPPTSLDLGGGGLPGLGRLLGWACSPDTLQAPQTWLVQQEPDPIPVEGPGQLALQEKTPSEVQREPRAPPVQAGHEPSEGGGTGWGSEHQTSQDVPLQPPDESLEVHWQDLLALLEPPNTPEEMTVSALGDGESSPCGTDARPDLNPLTGTLPHESALLPLTPSGELDDHPSLLSPVTAWTSWSMDSLQDASQNLSMGLHAEDHRAAYDRTLNTQDDLCMRKPKRLFQAELAAPSFPPGFDPLLMAQSLVDPPPSAFLLHEGDGYGLCSPLTGLLEDATVDGIGLSDCPAYEVAEQNPSRNFPSTPVQDQPGRPEGHLGTGTIHYEPVSSGLLVPGVGGAQRDSGLSLGSSRSPASEDEHAEANLNGWDWEVEEIKQEAVGGCCEDGRDFGLHKALHGCFCRGHIGHDHTYTQSSGSPPSLVKRHHRRSKPAVRCENSNPYQRRPPRGRTRGRDGQRAQSLRIPFPPELIVDLSVEDLQELLSSFPLTKKQLLFVRDIRRRGKNKIAAHNCRKRKQQVLLGLEQDVSRLRRQRSQLLRQKKEALRDWREMQRRLGMLHHHTSHRLWDEKQHLLPFGPAGSITSDAV</sequence>
<dbReference type="PANTHER" id="PTHR24411:SF55">
    <property type="entry name" value="SEGMENTATION PROTEIN CAP'N'COLLAR"/>
    <property type="match status" value="1"/>
</dbReference>
<dbReference type="PANTHER" id="PTHR24411">
    <property type="entry name" value="NUCLEAR FACTOR ERYTHROID 2-RELATED FACTOR"/>
    <property type="match status" value="1"/>
</dbReference>
<feature type="region of interest" description="Disordered" evidence="8">
    <location>
        <begin position="186"/>
        <end position="230"/>
    </location>
</feature>
<comment type="similarity">
    <text evidence="1">Belongs to the bZIP family. CNC subfamily.</text>
</comment>
<feature type="region of interest" description="Disordered" evidence="8">
    <location>
        <begin position="540"/>
        <end position="588"/>
    </location>
</feature>
<evidence type="ECO:0000256" key="1">
    <source>
        <dbReference type="ARBA" id="ARBA00008157"/>
    </source>
</evidence>
<evidence type="ECO:0000256" key="4">
    <source>
        <dbReference type="ARBA" id="ARBA00023159"/>
    </source>
</evidence>
<dbReference type="Gene3D" id="1.10.880.10">
    <property type="entry name" value="Transcription factor, Skn-1-like, DNA-binding domain"/>
    <property type="match status" value="1"/>
</dbReference>
<dbReference type="AlphaFoldDB" id="A0A8S4AUM9"/>
<evidence type="ECO:0000259" key="9">
    <source>
        <dbReference type="PROSITE" id="PS50217"/>
    </source>
</evidence>